<proteinExistence type="inferred from homology"/>
<protein>
    <recommendedName>
        <fullName evidence="4">Transposase</fullName>
    </recommendedName>
</protein>
<dbReference type="InterPro" id="IPR002514">
    <property type="entry name" value="Transposase_8"/>
</dbReference>
<comment type="similarity">
    <text evidence="1">Belongs to the transposase 8 family.</text>
</comment>
<organism evidence="2 3">
    <name type="scientific">Dyella soli</name>
    <dbReference type="NCBI Taxonomy" id="522319"/>
    <lineage>
        <taxon>Bacteria</taxon>
        <taxon>Pseudomonadati</taxon>
        <taxon>Pseudomonadota</taxon>
        <taxon>Gammaproteobacteria</taxon>
        <taxon>Lysobacterales</taxon>
        <taxon>Rhodanobacteraceae</taxon>
        <taxon>Dyella</taxon>
    </lineage>
</organism>
<dbReference type="GO" id="GO:0004803">
    <property type="term" value="F:transposase activity"/>
    <property type="evidence" value="ECO:0007669"/>
    <property type="project" value="InterPro"/>
</dbReference>
<name>A0A4R0YST8_9GAMM</name>
<keyword evidence="3" id="KW-1185">Reference proteome</keyword>
<evidence type="ECO:0008006" key="4">
    <source>
        <dbReference type="Google" id="ProtNLM"/>
    </source>
</evidence>
<dbReference type="AlphaFoldDB" id="A0A4R0YST8"/>
<reference evidence="2 3" key="1">
    <citation type="submission" date="2019-02" db="EMBL/GenBank/DDBJ databases">
        <title>Dyella amyloliquefaciens sp. nov., isolated from forest soil.</title>
        <authorList>
            <person name="Gao Z.-H."/>
            <person name="Qiu L.-H."/>
        </authorList>
    </citation>
    <scope>NUCLEOTIDE SEQUENCE [LARGE SCALE GENOMIC DNA]</scope>
    <source>
        <strain evidence="2 3">KACC 12747</strain>
    </source>
</reference>
<dbReference type="EMBL" id="SJTG01000002">
    <property type="protein sequence ID" value="TCI11125.1"/>
    <property type="molecule type" value="Genomic_DNA"/>
</dbReference>
<comment type="caution">
    <text evidence="2">The sequence shown here is derived from an EMBL/GenBank/DDBJ whole genome shotgun (WGS) entry which is preliminary data.</text>
</comment>
<gene>
    <name evidence="2" type="ORF">EZM97_20145</name>
</gene>
<dbReference type="SUPFAM" id="SSF46689">
    <property type="entry name" value="Homeodomain-like"/>
    <property type="match status" value="1"/>
</dbReference>
<accession>A0A4R0YST8</accession>
<dbReference type="Proteomes" id="UP000291822">
    <property type="component" value="Unassembled WGS sequence"/>
</dbReference>
<evidence type="ECO:0000256" key="1">
    <source>
        <dbReference type="ARBA" id="ARBA00009964"/>
    </source>
</evidence>
<evidence type="ECO:0000313" key="2">
    <source>
        <dbReference type="EMBL" id="TCI11125.1"/>
    </source>
</evidence>
<sequence length="146" mass="15935">MARCYRYPYDGSRAAISRCCAGAPVVTRVLRNSESAAQGQPPPGSLTSTVNFPHRQIRGCSVGKSRFDNKLQAVLKQAKAGTPVTQLGGVHCISSATSYQWRSKLGGMDASVLSQLRELPDENRRLKQMQNDAQLNAELLNEAMIK</sequence>
<evidence type="ECO:0000313" key="3">
    <source>
        <dbReference type="Proteomes" id="UP000291822"/>
    </source>
</evidence>
<dbReference type="GO" id="GO:0003677">
    <property type="term" value="F:DNA binding"/>
    <property type="evidence" value="ECO:0007669"/>
    <property type="project" value="InterPro"/>
</dbReference>
<dbReference type="Pfam" id="PF01527">
    <property type="entry name" value="HTH_Tnp_1"/>
    <property type="match status" value="1"/>
</dbReference>
<dbReference type="GO" id="GO:0006313">
    <property type="term" value="P:DNA transposition"/>
    <property type="evidence" value="ECO:0007669"/>
    <property type="project" value="InterPro"/>
</dbReference>
<dbReference type="InterPro" id="IPR009057">
    <property type="entry name" value="Homeodomain-like_sf"/>
</dbReference>